<comment type="caution">
    <text evidence="1">The sequence shown here is derived from an EMBL/GenBank/DDBJ whole genome shotgun (WGS) entry which is preliminary data.</text>
</comment>
<sequence>MLPKSNQTIYDAPDRFVCLYTHSFTLSNLMLPLPKFFCYVLEERERAMDRECKELKLKCEAVMAEFDRNPAVNVLREPATLESNVAALEAEKGKLERRDGYARRKARVLSHLLREMNCFGGGEVRDLWNYCI</sequence>
<dbReference type="AlphaFoldDB" id="A0A699JVM0"/>
<organism evidence="1">
    <name type="scientific">Tanacetum cinerariifolium</name>
    <name type="common">Dalmatian daisy</name>
    <name type="synonym">Chrysanthemum cinerariifolium</name>
    <dbReference type="NCBI Taxonomy" id="118510"/>
    <lineage>
        <taxon>Eukaryota</taxon>
        <taxon>Viridiplantae</taxon>
        <taxon>Streptophyta</taxon>
        <taxon>Embryophyta</taxon>
        <taxon>Tracheophyta</taxon>
        <taxon>Spermatophyta</taxon>
        <taxon>Magnoliopsida</taxon>
        <taxon>eudicotyledons</taxon>
        <taxon>Gunneridae</taxon>
        <taxon>Pentapetalae</taxon>
        <taxon>asterids</taxon>
        <taxon>campanulids</taxon>
        <taxon>Asterales</taxon>
        <taxon>Asteraceae</taxon>
        <taxon>Asteroideae</taxon>
        <taxon>Anthemideae</taxon>
        <taxon>Anthemidinae</taxon>
        <taxon>Tanacetum</taxon>
    </lineage>
</organism>
<proteinExistence type="predicted"/>
<protein>
    <submittedName>
        <fullName evidence="1">Uncharacterized protein</fullName>
    </submittedName>
</protein>
<gene>
    <name evidence="1" type="ORF">Tci_632372</name>
</gene>
<evidence type="ECO:0000313" key="1">
    <source>
        <dbReference type="EMBL" id="GFA60400.1"/>
    </source>
</evidence>
<dbReference type="EMBL" id="BKCJ010453550">
    <property type="protein sequence ID" value="GFA60400.1"/>
    <property type="molecule type" value="Genomic_DNA"/>
</dbReference>
<reference evidence="1" key="1">
    <citation type="journal article" date="2019" name="Sci. Rep.">
        <title>Draft genome of Tanacetum cinerariifolium, the natural source of mosquito coil.</title>
        <authorList>
            <person name="Yamashiro T."/>
            <person name="Shiraishi A."/>
            <person name="Satake H."/>
            <person name="Nakayama K."/>
        </authorList>
    </citation>
    <scope>NUCLEOTIDE SEQUENCE</scope>
</reference>
<accession>A0A699JVM0</accession>
<name>A0A699JVM0_TANCI</name>